<keyword evidence="3" id="KW-1185">Reference proteome</keyword>
<name>A0AAW0SSM1_SCYPA</name>
<feature type="domain" description="C-type lectin" evidence="1">
    <location>
        <begin position="150"/>
        <end position="278"/>
    </location>
</feature>
<dbReference type="InterPro" id="IPR016186">
    <property type="entry name" value="C-type_lectin-like/link_sf"/>
</dbReference>
<dbReference type="AlphaFoldDB" id="A0AAW0SSM1"/>
<comment type="caution">
    <text evidence="2">The sequence shown here is derived from an EMBL/GenBank/DDBJ whole genome shotgun (WGS) entry which is preliminary data.</text>
</comment>
<gene>
    <name evidence="2" type="ORF">O3P69_018775</name>
</gene>
<dbReference type="CDD" id="cd00037">
    <property type="entry name" value="CLECT"/>
    <property type="match status" value="1"/>
</dbReference>
<evidence type="ECO:0000313" key="2">
    <source>
        <dbReference type="EMBL" id="KAK8378053.1"/>
    </source>
</evidence>
<dbReference type="InterPro" id="IPR016187">
    <property type="entry name" value="CTDL_fold"/>
</dbReference>
<dbReference type="Pfam" id="PF00059">
    <property type="entry name" value="Lectin_C"/>
    <property type="match status" value="1"/>
</dbReference>
<dbReference type="SMART" id="SM00034">
    <property type="entry name" value="CLECT"/>
    <property type="match status" value="1"/>
</dbReference>
<organism evidence="2 3">
    <name type="scientific">Scylla paramamosain</name>
    <name type="common">Mud crab</name>
    <dbReference type="NCBI Taxonomy" id="85552"/>
    <lineage>
        <taxon>Eukaryota</taxon>
        <taxon>Metazoa</taxon>
        <taxon>Ecdysozoa</taxon>
        <taxon>Arthropoda</taxon>
        <taxon>Crustacea</taxon>
        <taxon>Multicrustacea</taxon>
        <taxon>Malacostraca</taxon>
        <taxon>Eumalacostraca</taxon>
        <taxon>Eucarida</taxon>
        <taxon>Decapoda</taxon>
        <taxon>Pleocyemata</taxon>
        <taxon>Brachyura</taxon>
        <taxon>Eubrachyura</taxon>
        <taxon>Portunoidea</taxon>
        <taxon>Portunidae</taxon>
        <taxon>Portuninae</taxon>
        <taxon>Scylla</taxon>
    </lineage>
</organism>
<proteinExistence type="predicted"/>
<dbReference type="SUPFAM" id="SSF56436">
    <property type="entry name" value="C-type lectin-like"/>
    <property type="match status" value="1"/>
</dbReference>
<dbReference type="InterPro" id="IPR001304">
    <property type="entry name" value="C-type_lectin-like"/>
</dbReference>
<evidence type="ECO:0000313" key="3">
    <source>
        <dbReference type="Proteomes" id="UP001487740"/>
    </source>
</evidence>
<dbReference type="PROSITE" id="PS50041">
    <property type="entry name" value="C_TYPE_LECTIN_2"/>
    <property type="match status" value="1"/>
</dbReference>
<accession>A0AAW0SSM1</accession>
<reference evidence="2 3" key="1">
    <citation type="submission" date="2023-03" db="EMBL/GenBank/DDBJ databases">
        <title>High-quality genome of Scylla paramamosain provides insights in environmental adaptation.</title>
        <authorList>
            <person name="Zhang L."/>
        </authorList>
    </citation>
    <scope>NUCLEOTIDE SEQUENCE [LARGE SCALE GENOMIC DNA]</scope>
    <source>
        <strain evidence="2">LZ_2023a</strain>
        <tissue evidence="2">Muscle</tissue>
    </source>
</reference>
<sequence length="280" mass="31553">MDGRLRCGNCTHYRVVFEATSRQISLIWKTENTPAPVFIPHLKMRAFPFLACFIALAVGIQSPFGVENIFLPETENCTKNLLELLLWQHGLHVVSLLEAEKASGATLETISNTLLEIQAWTQEAVRDQDSPRPEVFDHQNKTCEPPFTQEGSHCLLLAPHERMNWADARQYCISRGGELVVMKEANIFAEFLRFIRKINSINTVNNVWIGGSDEEVEGVWRWIDGDLMPEGSPFWGSISLISGEPGGGRGENCAILYKPNDHYLHDISCGHRASPFCEKK</sequence>
<evidence type="ECO:0000259" key="1">
    <source>
        <dbReference type="PROSITE" id="PS50041"/>
    </source>
</evidence>
<dbReference type="PANTHER" id="PTHR22803">
    <property type="entry name" value="MANNOSE, PHOSPHOLIPASE, LECTIN RECEPTOR RELATED"/>
    <property type="match status" value="1"/>
</dbReference>
<protein>
    <recommendedName>
        <fullName evidence="1">C-type lectin domain-containing protein</fullName>
    </recommendedName>
</protein>
<dbReference type="InterPro" id="IPR050111">
    <property type="entry name" value="C-type_lectin/snaclec_domain"/>
</dbReference>
<dbReference type="Gene3D" id="3.10.100.10">
    <property type="entry name" value="Mannose-Binding Protein A, subunit A"/>
    <property type="match status" value="1"/>
</dbReference>
<dbReference type="Proteomes" id="UP001487740">
    <property type="component" value="Unassembled WGS sequence"/>
</dbReference>
<dbReference type="EMBL" id="JARAKH010000046">
    <property type="protein sequence ID" value="KAK8378053.1"/>
    <property type="molecule type" value="Genomic_DNA"/>
</dbReference>